<reference evidence="19" key="1">
    <citation type="journal article" date="2007" name="J. Bacteriol.">
        <title>Comparative genome analysis of four magnetotactic bacteria reveals a complex set of group-specific genes implicated in magnetosome biomineralization and function.</title>
        <authorList>
            <person name="Richter M."/>
            <person name="Kube M."/>
            <person name="Bazylinski D.A."/>
            <person name="Lombardot T."/>
            <person name="Gloeckner F.O."/>
            <person name="Reinhardt R."/>
            <person name="Schueler D."/>
        </authorList>
    </citation>
    <scope>NUCLEOTIDE SEQUENCE</scope>
    <source>
        <strain evidence="19">MSR-1</strain>
    </source>
</reference>
<feature type="transmembrane region" description="Helical" evidence="16">
    <location>
        <begin position="120"/>
        <end position="140"/>
    </location>
</feature>
<dbReference type="GO" id="GO:0015341">
    <property type="term" value="F:zinc efflux antiporter activity"/>
    <property type="evidence" value="ECO:0007669"/>
    <property type="project" value="TreeGrafter"/>
</dbReference>
<feature type="domain" description="Cation efflux protein cytoplasmic" evidence="18">
    <location>
        <begin position="217"/>
        <end position="293"/>
    </location>
</feature>
<accession>A4U3J6</accession>
<evidence type="ECO:0000256" key="7">
    <source>
        <dbReference type="ARBA" id="ARBA00022906"/>
    </source>
</evidence>
<dbReference type="GO" id="GO:0006882">
    <property type="term" value="P:intracellular zinc ion homeostasis"/>
    <property type="evidence" value="ECO:0007669"/>
    <property type="project" value="TreeGrafter"/>
</dbReference>
<dbReference type="GO" id="GO:0015086">
    <property type="term" value="F:cadmium ion transmembrane transporter activity"/>
    <property type="evidence" value="ECO:0007669"/>
    <property type="project" value="TreeGrafter"/>
</dbReference>
<evidence type="ECO:0000256" key="13">
    <source>
        <dbReference type="ARBA" id="ARBA00062926"/>
    </source>
</evidence>
<evidence type="ECO:0000256" key="10">
    <source>
        <dbReference type="ARBA" id="ARBA00035584"/>
    </source>
</evidence>
<dbReference type="AlphaFoldDB" id="A4U3J6"/>
<dbReference type="SUPFAM" id="SSF161111">
    <property type="entry name" value="Cation efflux protein transmembrane domain-like"/>
    <property type="match status" value="1"/>
</dbReference>
<feature type="transmembrane region" description="Helical" evidence="16">
    <location>
        <begin position="17"/>
        <end position="38"/>
    </location>
</feature>
<dbReference type="EMBL" id="CU459003">
    <property type="protein sequence ID" value="CAM77453.1"/>
    <property type="molecule type" value="Genomic_DNA"/>
</dbReference>
<feature type="domain" description="Cation efflux protein transmembrane" evidence="17">
    <location>
        <begin position="21"/>
        <end position="213"/>
    </location>
</feature>
<organism evidence="19">
    <name type="scientific">Magnetospirillum gryphiswaldense</name>
    <dbReference type="NCBI Taxonomy" id="55518"/>
    <lineage>
        <taxon>Bacteria</taxon>
        <taxon>Pseudomonadati</taxon>
        <taxon>Pseudomonadota</taxon>
        <taxon>Alphaproteobacteria</taxon>
        <taxon>Rhodospirillales</taxon>
        <taxon>Rhodospirillaceae</taxon>
        <taxon>Magnetospirillum</taxon>
    </lineage>
</organism>
<evidence type="ECO:0000256" key="6">
    <source>
        <dbReference type="ARBA" id="ARBA00022692"/>
    </source>
</evidence>
<dbReference type="Pfam" id="PF01545">
    <property type="entry name" value="Cation_efflux"/>
    <property type="match status" value="1"/>
</dbReference>
<comment type="catalytic activity">
    <reaction evidence="11">
        <text>Zn(2+)(in) + H(+)(out) = Zn(2+)(out) + H(+)(in)</text>
        <dbReference type="Rhea" id="RHEA:28839"/>
        <dbReference type="ChEBI" id="CHEBI:15378"/>
        <dbReference type="ChEBI" id="CHEBI:29105"/>
    </reaction>
</comment>
<evidence type="ECO:0000313" key="19">
    <source>
        <dbReference type="EMBL" id="CAM77453.1"/>
    </source>
</evidence>
<comment type="subcellular location">
    <subcellularLocation>
        <location evidence="1">Cell membrane</location>
        <topology evidence="1">Multi-pass membrane protein</topology>
    </subcellularLocation>
</comment>
<keyword evidence="8 16" id="KW-1133">Transmembrane helix</keyword>
<dbReference type="PANTHER" id="PTHR43840">
    <property type="entry name" value="MITOCHONDRIAL METAL TRANSPORTER 1-RELATED"/>
    <property type="match status" value="1"/>
</dbReference>
<dbReference type="FunFam" id="1.20.1510.10:FF:000001">
    <property type="entry name" value="Ferrous-iron efflux pump FieF"/>
    <property type="match status" value="1"/>
</dbReference>
<dbReference type="PANTHER" id="PTHR43840:SF41">
    <property type="entry name" value="CATION-EFFLUX PUMP FIEF"/>
    <property type="match status" value="1"/>
</dbReference>
<evidence type="ECO:0000256" key="9">
    <source>
        <dbReference type="ARBA" id="ARBA00023136"/>
    </source>
</evidence>
<comment type="catalytic activity">
    <reaction evidence="10">
        <text>Fe(2+)(in) + H(+)(out) = Fe(2+)(out) + H(+)(in)</text>
        <dbReference type="Rhea" id="RHEA:29439"/>
        <dbReference type="ChEBI" id="CHEBI:15378"/>
        <dbReference type="ChEBI" id="CHEBI:29033"/>
    </reaction>
</comment>
<keyword evidence="9 16" id="KW-0472">Membrane</keyword>
<dbReference type="GO" id="GO:0015093">
    <property type="term" value="F:ferrous iron transmembrane transporter activity"/>
    <property type="evidence" value="ECO:0007669"/>
    <property type="project" value="TreeGrafter"/>
</dbReference>
<keyword evidence="7" id="KW-0406">Ion transport</keyword>
<dbReference type="NCBIfam" id="TIGR01297">
    <property type="entry name" value="CDF"/>
    <property type="match status" value="1"/>
</dbReference>
<evidence type="ECO:0000256" key="11">
    <source>
        <dbReference type="ARBA" id="ARBA00047695"/>
    </source>
</evidence>
<keyword evidence="5" id="KW-0410">Iron transport</keyword>
<dbReference type="FunFam" id="3.30.70.1350:FF:000002">
    <property type="entry name" value="Ferrous-iron efflux pump FieF"/>
    <property type="match status" value="1"/>
</dbReference>
<proteinExistence type="inferred from homology"/>
<evidence type="ECO:0000256" key="14">
    <source>
        <dbReference type="ARBA" id="ARBA00068882"/>
    </source>
</evidence>
<dbReference type="InterPro" id="IPR027470">
    <property type="entry name" value="Cation_efflux_CTD"/>
</dbReference>
<evidence type="ECO:0000256" key="5">
    <source>
        <dbReference type="ARBA" id="ARBA00022496"/>
    </source>
</evidence>
<protein>
    <recommendedName>
        <fullName evidence="15">Cation-efflux pump FieF</fullName>
    </recommendedName>
    <alternativeName>
        <fullName evidence="14">Protein p34</fullName>
    </alternativeName>
</protein>
<comment type="subunit">
    <text evidence="13">Homodimer. The subunits are held together in a parallel orientation through zinc binding at the interface of the cytoplasmic domains.</text>
</comment>
<sequence>MNTAPAPRADNERLMRLATYASVATATILIIAKLAAWAMTGSVAILSTLIDSALDAAASLVNLWAVRHALTPADHDHRFGHGKAEPLAGLGQAAFILGSGALLLVEAVKRFFQPEEVTQGFIGIGVMVFSIVMTLGLVMFQKFVLTRARSVAIAADSLHYSGDVLINGSVIISLGSGMVLGWTFLDPLFAIAIALFLLWNAWSIAIGSMDMLMDRELSEDERARIIDIAKSHDEVLGLHDLRTRLSGQIGFIQMHLELDPQLPLVRAHAIADGVEKAIEAAFPNFEVIIHQDPAGIRESHPGADDRV</sequence>
<keyword evidence="6 16" id="KW-0812">Transmembrane</keyword>
<evidence type="ECO:0000256" key="8">
    <source>
        <dbReference type="ARBA" id="ARBA00022989"/>
    </source>
</evidence>
<evidence type="ECO:0000256" key="4">
    <source>
        <dbReference type="ARBA" id="ARBA00022475"/>
    </source>
</evidence>
<keyword evidence="3" id="KW-0813">Transport</keyword>
<dbReference type="InterPro" id="IPR027469">
    <property type="entry name" value="Cation_efflux_TMD_sf"/>
</dbReference>
<dbReference type="SUPFAM" id="SSF160240">
    <property type="entry name" value="Cation efflux protein cytoplasmic domain-like"/>
    <property type="match status" value="1"/>
</dbReference>
<evidence type="ECO:0000259" key="18">
    <source>
        <dbReference type="Pfam" id="PF16916"/>
    </source>
</evidence>
<comment type="catalytic activity">
    <reaction evidence="12">
        <text>Cd(2+)(in) + H(+)(out) = Cd(2+)(out) + H(+)(in)</text>
        <dbReference type="Rhea" id="RHEA:28739"/>
        <dbReference type="ChEBI" id="CHEBI:15378"/>
        <dbReference type="ChEBI" id="CHEBI:48775"/>
    </reaction>
</comment>
<dbReference type="Gene3D" id="3.30.70.1350">
    <property type="entry name" value="Cation efflux protein, cytoplasmic domain"/>
    <property type="match status" value="1"/>
</dbReference>
<evidence type="ECO:0000256" key="16">
    <source>
        <dbReference type="SAM" id="Phobius"/>
    </source>
</evidence>
<dbReference type="InterPro" id="IPR002524">
    <property type="entry name" value="Cation_efflux"/>
</dbReference>
<evidence type="ECO:0000256" key="1">
    <source>
        <dbReference type="ARBA" id="ARBA00004651"/>
    </source>
</evidence>
<dbReference type="GO" id="GO:0005886">
    <property type="term" value="C:plasma membrane"/>
    <property type="evidence" value="ECO:0007669"/>
    <property type="project" value="UniProtKB-SubCell"/>
</dbReference>
<feature type="transmembrane region" description="Helical" evidence="16">
    <location>
        <begin position="188"/>
        <end position="207"/>
    </location>
</feature>
<dbReference type="Gene3D" id="1.20.1510.10">
    <property type="entry name" value="Cation efflux protein transmembrane domain"/>
    <property type="match status" value="1"/>
</dbReference>
<evidence type="ECO:0000256" key="2">
    <source>
        <dbReference type="ARBA" id="ARBA00010212"/>
    </source>
</evidence>
<evidence type="ECO:0000259" key="17">
    <source>
        <dbReference type="Pfam" id="PF01545"/>
    </source>
</evidence>
<keyword evidence="4" id="KW-1003">Cell membrane</keyword>
<dbReference type="InterPro" id="IPR036837">
    <property type="entry name" value="Cation_efflux_CTD_sf"/>
</dbReference>
<dbReference type="InterPro" id="IPR058533">
    <property type="entry name" value="Cation_efflux_TM"/>
</dbReference>
<name>A4U3J6_9PROT</name>
<dbReference type="InterPro" id="IPR050291">
    <property type="entry name" value="CDF_Transporter"/>
</dbReference>
<keyword evidence="7" id="KW-0864">Zinc transport</keyword>
<keyword evidence="7" id="KW-0862">Zinc</keyword>
<keyword evidence="5" id="KW-0408">Iron</keyword>
<dbReference type="Pfam" id="PF16916">
    <property type="entry name" value="ZT_dimer"/>
    <property type="match status" value="1"/>
</dbReference>
<evidence type="ECO:0000256" key="3">
    <source>
        <dbReference type="ARBA" id="ARBA00022448"/>
    </source>
</evidence>
<evidence type="ECO:0000256" key="15">
    <source>
        <dbReference type="ARBA" id="ARBA00072262"/>
    </source>
</evidence>
<feature type="transmembrane region" description="Helical" evidence="16">
    <location>
        <begin position="44"/>
        <end position="66"/>
    </location>
</feature>
<gene>
    <name evidence="19" type="ORF">MGR_2883</name>
</gene>
<dbReference type="RefSeq" id="WP_024082181.1">
    <property type="nucleotide sequence ID" value="NZ_CP027527.1"/>
</dbReference>
<feature type="transmembrane region" description="Helical" evidence="16">
    <location>
        <begin position="87"/>
        <end position="108"/>
    </location>
</feature>
<evidence type="ECO:0000256" key="12">
    <source>
        <dbReference type="ARBA" id="ARBA00050984"/>
    </source>
</evidence>
<comment type="similarity">
    <text evidence="2">Belongs to the cation diffusion facilitator (CDF) transporter (TC 2.A.4) family. FieF subfamily.</text>
</comment>
<feature type="transmembrane region" description="Helical" evidence="16">
    <location>
        <begin position="160"/>
        <end position="182"/>
    </location>
</feature>